<protein>
    <submittedName>
        <fullName evidence="1">Uncharacterized protein</fullName>
    </submittedName>
</protein>
<name>A7EXM9_SCLS1</name>
<dbReference type="GeneID" id="5484789"/>
<dbReference type="KEGG" id="ssl:SS1G_10094"/>
<dbReference type="AlphaFoldDB" id="A7EXM9"/>
<evidence type="ECO:0000313" key="1">
    <source>
        <dbReference type="EMBL" id="EDN94221.1"/>
    </source>
</evidence>
<dbReference type="InParanoid" id="A7EXM9"/>
<proteinExistence type="predicted"/>
<reference evidence="2" key="1">
    <citation type="journal article" date="2011" name="PLoS Genet.">
        <title>Genomic analysis of the necrotrophic fungal pathogens Sclerotinia sclerotiorum and Botrytis cinerea.</title>
        <authorList>
            <person name="Amselem J."/>
            <person name="Cuomo C.A."/>
            <person name="van Kan J.A."/>
            <person name="Viaud M."/>
            <person name="Benito E.P."/>
            <person name="Couloux A."/>
            <person name="Coutinho P.M."/>
            <person name="de Vries R.P."/>
            <person name="Dyer P.S."/>
            <person name="Fillinger S."/>
            <person name="Fournier E."/>
            <person name="Gout L."/>
            <person name="Hahn M."/>
            <person name="Kohn L."/>
            <person name="Lapalu N."/>
            <person name="Plummer K.M."/>
            <person name="Pradier J.M."/>
            <person name="Quevillon E."/>
            <person name="Sharon A."/>
            <person name="Simon A."/>
            <person name="ten Have A."/>
            <person name="Tudzynski B."/>
            <person name="Tudzynski P."/>
            <person name="Wincker P."/>
            <person name="Andrew M."/>
            <person name="Anthouard V."/>
            <person name="Beever R.E."/>
            <person name="Beffa R."/>
            <person name="Benoit I."/>
            <person name="Bouzid O."/>
            <person name="Brault B."/>
            <person name="Chen Z."/>
            <person name="Choquer M."/>
            <person name="Collemare J."/>
            <person name="Cotton P."/>
            <person name="Danchin E.G."/>
            <person name="Da Silva C."/>
            <person name="Gautier A."/>
            <person name="Giraud C."/>
            <person name="Giraud T."/>
            <person name="Gonzalez C."/>
            <person name="Grossetete S."/>
            <person name="Guldener U."/>
            <person name="Henrissat B."/>
            <person name="Howlett B.J."/>
            <person name="Kodira C."/>
            <person name="Kretschmer M."/>
            <person name="Lappartient A."/>
            <person name="Leroch M."/>
            <person name="Levis C."/>
            <person name="Mauceli E."/>
            <person name="Neuveglise C."/>
            <person name="Oeser B."/>
            <person name="Pearson M."/>
            <person name="Poulain J."/>
            <person name="Poussereau N."/>
            <person name="Quesneville H."/>
            <person name="Rascle C."/>
            <person name="Schumacher J."/>
            <person name="Segurens B."/>
            <person name="Sexton A."/>
            <person name="Silva E."/>
            <person name="Sirven C."/>
            <person name="Soanes D.M."/>
            <person name="Talbot N.J."/>
            <person name="Templeton M."/>
            <person name="Yandava C."/>
            <person name="Yarden O."/>
            <person name="Zeng Q."/>
            <person name="Rollins J.A."/>
            <person name="Lebrun M.H."/>
            <person name="Dickman M."/>
        </authorList>
    </citation>
    <scope>NUCLEOTIDE SEQUENCE [LARGE SCALE GENOMIC DNA]</scope>
    <source>
        <strain evidence="2">ATCC 18683 / 1980 / Ss-1</strain>
    </source>
</reference>
<keyword evidence="2" id="KW-1185">Reference proteome</keyword>
<sequence>MCAQLRAPFRAFFFGKRKTGVGKHSSEICLRELSLEKLSHCVHNDRNMSEMVPSQSNCLSTRKTSVILAKVTYPVIFGLSTLSHLLRSQCSLMSLTIFPPTLGYRF</sequence>
<dbReference type="Proteomes" id="UP000001312">
    <property type="component" value="Unassembled WGS sequence"/>
</dbReference>
<dbReference type="EMBL" id="CH476635">
    <property type="protein sequence ID" value="EDN94221.1"/>
    <property type="molecule type" value="Genomic_DNA"/>
</dbReference>
<gene>
    <name evidence="1" type="ORF">SS1G_10094</name>
</gene>
<accession>A7EXM9</accession>
<evidence type="ECO:0000313" key="2">
    <source>
        <dbReference type="Proteomes" id="UP000001312"/>
    </source>
</evidence>
<dbReference type="HOGENOM" id="CLU_2224794_0_0_1"/>
<dbReference type="RefSeq" id="XP_001588547.1">
    <property type="nucleotide sequence ID" value="XM_001588497.1"/>
</dbReference>
<organism evidence="1 2">
    <name type="scientific">Sclerotinia sclerotiorum (strain ATCC 18683 / 1980 / Ss-1)</name>
    <name type="common">White mold</name>
    <name type="synonym">Whetzelinia sclerotiorum</name>
    <dbReference type="NCBI Taxonomy" id="665079"/>
    <lineage>
        <taxon>Eukaryota</taxon>
        <taxon>Fungi</taxon>
        <taxon>Dikarya</taxon>
        <taxon>Ascomycota</taxon>
        <taxon>Pezizomycotina</taxon>
        <taxon>Leotiomycetes</taxon>
        <taxon>Helotiales</taxon>
        <taxon>Sclerotiniaceae</taxon>
        <taxon>Sclerotinia</taxon>
    </lineage>
</organism>